<protein>
    <submittedName>
        <fullName evidence="2">IS3 family transposase</fullName>
    </submittedName>
</protein>
<dbReference type="RefSeq" id="WP_212494894.1">
    <property type="nucleotide sequence ID" value="NZ_JAFCJH010000055.1"/>
</dbReference>
<feature type="domain" description="HTH-like" evidence="1">
    <location>
        <begin position="3"/>
        <end position="46"/>
    </location>
</feature>
<organism evidence="2 3">
    <name type="scientific">Bradyrhizobium jicamae</name>
    <dbReference type="NCBI Taxonomy" id="280332"/>
    <lineage>
        <taxon>Bacteria</taxon>
        <taxon>Pseudomonadati</taxon>
        <taxon>Pseudomonadota</taxon>
        <taxon>Alphaproteobacteria</taxon>
        <taxon>Hyphomicrobiales</taxon>
        <taxon>Nitrobacteraceae</taxon>
        <taxon>Bradyrhizobium</taxon>
    </lineage>
</organism>
<accession>A0ABS5FW70</accession>
<dbReference type="InterPro" id="IPR025948">
    <property type="entry name" value="HTH-like_dom"/>
</dbReference>
<dbReference type="Pfam" id="PF13276">
    <property type="entry name" value="HTH_21"/>
    <property type="match status" value="1"/>
</dbReference>
<gene>
    <name evidence="2" type="ORF">JQ615_34600</name>
</gene>
<proteinExistence type="predicted"/>
<reference evidence="3" key="1">
    <citation type="journal article" date="2021" name="ISME J.">
        <title>Evolutionary origin and ecological implication of a unique nif island in free-living Bradyrhizobium lineages.</title>
        <authorList>
            <person name="Tao J."/>
        </authorList>
    </citation>
    <scope>NUCLEOTIDE SEQUENCE [LARGE SCALE GENOMIC DNA]</scope>
    <source>
        <strain evidence="3">SZCCT0434</strain>
    </source>
</reference>
<name>A0ABS5FW70_9BRAD</name>
<evidence type="ECO:0000313" key="2">
    <source>
        <dbReference type="EMBL" id="MBR0800506.1"/>
    </source>
</evidence>
<dbReference type="EMBL" id="JAFCJH010000055">
    <property type="protein sequence ID" value="MBR0800506.1"/>
    <property type="molecule type" value="Genomic_DNA"/>
</dbReference>
<sequence>MDARPSYGYRRIAAALKREWRSAGHDPINAKRVYRLMKKSGLLLARHTGRRSPRSHEERL</sequence>
<keyword evidence="3" id="KW-1185">Reference proteome</keyword>
<comment type="caution">
    <text evidence="2">The sequence shown here is derived from an EMBL/GenBank/DDBJ whole genome shotgun (WGS) entry which is preliminary data.</text>
</comment>
<dbReference type="Proteomes" id="UP001315278">
    <property type="component" value="Unassembled WGS sequence"/>
</dbReference>
<evidence type="ECO:0000313" key="3">
    <source>
        <dbReference type="Proteomes" id="UP001315278"/>
    </source>
</evidence>
<evidence type="ECO:0000259" key="1">
    <source>
        <dbReference type="Pfam" id="PF13276"/>
    </source>
</evidence>